<proteinExistence type="predicted"/>
<evidence type="ECO:0000256" key="1">
    <source>
        <dbReference type="SAM" id="Phobius"/>
    </source>
</evidence>
<organism evidence="2 3">
    <name type="scientific">Caenorhabditis elegans</name>
    <dbReference type="NCBI Taxonomy" id="6239"/>
    <lineage>
        <taxon>Eukaryota</taxon>
        <taxon>Metazoa</taxon>
        <taxon>Ecdysozoa</taxon>
        <taxon>Nematoda</taxon>
        <taxon>Chromadorea</taxon>
        <taxon>Rhabditida</taxon>
        <taxon>Rhabditina</taxon>
        <taxon>Rhabditomorpha</taxon>
        <taxon>Rhabditoidea</taxon>
        <taxon>Rhabditidae</taxon>
        <taxon>Peloderinae</taxon>
        <taxon>Caenorhabditis</taxon>
    </lineage>
</organism>
<name>D6VPA9_CAEEL</name>
<gene>
    <name evidence="2" type="ORF">CELE_Y81G3A.2</name>
    <name evidence="2 4" type="ORF">Y81G3A.2</name>
</gene>
<dbReference type="SMR" id="D6VPA9"/>
<feature type="transmembrane region" description="Helical" evidence="1">
    <location>
        <begin position="6"/>
        <end position="26"/>
    </location>
</feature>
<dbReference type="InParanoid" id="D6VPA9"/>
<dbReference type="PaxDb" id="6239-Y81G3A.2"/>
<dbReference type="STRING" id="6239.Y81G3A.2.1"/>
<keyword evidence="1" id="KW-0472">Membrane</keyword>
<dbReference type="Proteomes" id="UP000001940">
    <property type="component" value="Chromosome II"/>
</dbReference>
<dbReference type="AGR" id="WB:WBGene00014953"/>
<evidence type="ECO:0000313" key="3">
    <source>
        <dbReference type="Proteomes" id="UP000001940"/>
    </source>
</evidence>
<reference evidence="2 3" key="1">
    <citation type="journal article" date="1998" name="Science">
        <title>Genome sequence of the nematode C. elegans: a platform for investigating biology.</title>
        <authorList>
            <consortium name="The C. elegans sequencing consortium"/>
            <person name="Sulson J.E."/>
            <person name="Waterston R."/>
        </authorList>
    </citation>
    <scope>NUCLEOTIDE SEQUENCE [LARGE SCALE GENOMIC DNA]</scope>
    <source>
        <strain evidence="2 3">Bristol N2</strain>
    </source>
</reference>
<dbReference type="WormBase" id="Y81G3A.2">
    <property type="protein sequence ID" value="CE53933"/>
    <property type="gene ID" value="WBGene00014953"/>
</dbReference>
<dbReference type="EMBL" id="BX284602">
    <property type="protein sequence ID" value="CBM41248.2"/>
    <property type="molecule type" value="Genomic_DNA"/>
</dbReference>
<keyword evidence="3" id="KW-1185">Reference proteome</keyword>
<keyword evidence="1" id="KW-0812">Transmembrane</keyword>
<protein>
    <submittedName>
        <fullName evidence="2">Conserved domain protein</fullName>
    </submittedName>
</protein>
<keyword evidence="1" id="KW-1133">Transmembrane helix</keyword>
<sequence length="86" mass="10225">MFTLYSTLAIFEISTMIFGLSLYSFLKNRRLRQFKLSELQVNGILIDVHKYYKDRDVKPKLNRKVLEVMDPGRSILKSVKNRKNQE</sequence>
<dbReference type="AlphaFoldDB" id="D6VPA9"/>
<dbReference type="FunCoup" id="D6VPA9">
    <property type="interactions" value="126"/>
</dbReference>
<evidence type="ECO:0000313" key="4">
    <source>
        <dbReference type="WormBase" id="Y81G3A.2"/>
    </source>
</evidence>
<evidence type="ECO:0000313" key="2">
    <source>
        <dbReference type="EMBL" id="CBM41248.2"/>
    </source>
</evidence>
<dbReference type="eggNOG" id="ENOG502TKGB">
    <property type="taxonomic scope" value="Eukaryota"/>
</dbReference>
<accession>D6VPA9</accession>
<dbReference type="HOGENOM" id="CLU_2279976_0_0_1"/>
<dbReference type="OrthoDB" id="5897305at2759"/>